<evidence type="ECO:0000313" key="4">
    <source>
        <dbReference type="Proteomes" id="UP001556098"/>
    </source>
</evidence>
<dbReference type="SUPFAM" id="SSF81469">
    <property type="entry name" value="Bacterial aa3 type cytochrome c oxidase subunit IV"/>
    <property type="match status" value="1"/>
</dbReference>
<keyword evidence="4" id="KW-1185">Reference proteome</keyword>
<gene>
    <name evidence="3" type="ORF">AB2B41_08885</name>
</gene>
<dbReference type="EMBL" id="JBFNXX010000005">
    <property type="protein sequence ID" value="MEW9919717.1"/>
    <property type="molecule type" value="Genomic_DNA"/>
</dbReference>
<reference evidence="3 4" key="1">
    <citation type="submission" date="2024-07" db="EMBL/GenBank/DDBJ databases">
        <title>Marimonas sp.nov., isolated from tidal-flat sediment.</title>
        <authorList>
            <person name="Jayan J.N."/>
            <person name="Lee S.S."/>
        </authorList>
    </citation>
    <scope>NUCLEOTIDE SEQUENCE [LARGE SCALE GENOMIC DNA]</scope>
    <source>
        <strain evidence="3 4">MJW-29</strain>
    </source>
</reference>
<evidence type="ECO:0000256" key="1">
    <source>
        <dbReference type="SAM" id="Phobius"/>
    </source>
</evidence>
<keyword evidence="1" id="KW-0812">Transmembrane</keyword>
<name>A0ABV3RL69_9RHOB</name>
<comment type="caution">
    <text evidence="3">The sequence shown here is derived from an EMBL/GenBank/DDBJ whole genome shotgun (WGS) entry which is preliminary data.</text>
</comment>
<dbReference type="RefSeq" id="WP_367877420.1">
    <property type="nucleotide sequence ID" value="NZ_JBFNXX010000005.1"/>
</dbReference>
<dbReference type="InterPro" id="IPR036596">
    <property type="entry name" value="Cyt-C_aa3_sf"/>
</dbReference>
<dbReference type="Proteomes" id="UP001556098">
    <property type="component" value="Unassembled WGS sequence"/>
</dbReference>
<evidence type="ECO:0000259" key="2">
    <source>
        <dbReference type="Pfam" id="PF07835"/>
    </source>
</evidence>
<proteinExistence type="predicted"/>
<keyword evidence="1" id="KW-1133">Transmembrane helix</keyword>
<dbReference type="InterPro" id="IPR012422">
    <property type="entry name" value="Cyt_c_oxidase_su4_bac-aa3"/>
</dbReference>
<accession>A0ABV3RL69</accession>
<keyword evidence="1" id="KW-0472">Membrane</keyword>
<organism evidence="3 4">
    <name type="scientific">Sulfitobacter sediminis</name>
    <dbReference type="NCBI Taxonomy" id="3234186"/>
    <lineage>
        <taxon>Bacteria</taxon>
        <taxon>Pseudomonadati</taxon>
        <taxon>Pseudomonadota</taxon>
        <taxon>Alphaproteobacteria</taxon>
        <taxon>Rhodobacterales</taxon>
        <taxon>Roseobacteraceae</taxon>
        <taxon>Sulfitobacter</taxon>
    </lineage>
</organism>
<feature type="domain" description="Cytochrome c oxidase subunit IV bacterial aa3 type" evidence="2">
    <location>
        <begin position="4"/>
        <end position="43"/>
    </location>
</feature>
<feature type="transmembrane region" description="Helical" evidence="1">
    <location>
        <begin position="20"/>
        <end position="43"/>
    </location>
</feature>
<sequence length="44" mass="5027">MAEHEHGTMDIKTQEKTFAGFMSFVTKTTIIILVLLVLMAIFIR</sequence>
<protein>
    <submittedName>
        <fullName evidence="3">Aa3-type cytochrome c oxidase subunit IV</fullName>
    </submittedName>
</protein>
<evidence type="ECO:0000313" key="3">
    <source>
        <dbReference type="EMBL" id="MEW9919717.1"/>
    </source>
</evidence>
<dbReference type="Pfam" id="PF07835">
    <property type="entry name" value="COX4_pro_2"/>
    <property type="match status" value="1"/>
</dbReference>
<dbReference type="Gene3D" id="1.20.5.160">
    <property type="entry name" value="Bacterial aa3 type cytochrome c oxidase subunit IV"/>
    <property type="match status" value="1"/>
</dbReference>